<dbReference type="PROSITE" id="PS51257">
    <property type="entry name" value="PROKAR_LIPOPROTEIN"/>
    <property type="match status" value="1"/>
</dbReference>
<dbReference type="AlphaFoldDB" id="A0A0M7BC33"/>
<protein>
    <submittedName>
        <fullName evidence="2">Uncharacterized protein</fullName>
    </submittedName>
</protein>
<evidence type="ECO:0000256" key="1">
    <source>
        <dbReference type="SAM" id="MobiDB-lite"/>
    </source>
</evidence>
<dbReference type="RefSeq" id="WP_144431683.1">
    <property type="nucleotide sequence ID" value="NZ_CYPR01000162.1"/>
</dbReference>
<name>A0A0M7BC33_9RHOB</name>
<gene>
    <name evidence="2" type="ORF">JSE7799_02477</name>
</gene>
<sequence>MIRLIPLALTAWLAACGVDGPPVPPSQVEDEAAPRTGPVISGSVGMGVSRTF</sequence>
<dbReference type="EMBL" id="CYPR01000162">
    <property type="protein sequence ID" value="CUH39749.1"/>
    <property type="molecule type" value="Genomic_DNA"/>
</dbReference>
<proteinExistence type="predicted"/>
<accession>A0A0M7BC33</accession>
<dbReference type="OrthoDB" id="7690651at2"/>
<keyword evidence="3" id="KW-1185">Reference proteome</keyword>
<feature type="region of interest" description="Disordered" evidence="1">
    <location>
        <begin position="24"/>
        <end position="52"/>
    </location>
</feature>
<evidence type="ECO:0000313" key="3">
    <source>
        <dbReference type="Proteomes" id="UP000049455"/>
    </source>
</evidence>
<dbReference type="Proteomes" id="UP000049455">
    <property type="component" value="Unassembled WGS sequence"/>
</dbReference>
<reference evidence="2 3" key="1">
    <citation type="submission" date="2015-09" db="EMBL/GenBank/DDBJ databases">
        <authorList>
            <person name="Jackson K.R."/>
            <person name="Lunt B.L."/>
            <person name="Fisher J.N.B."/>
            <person name="Gardner A.V."/>
            <person name="Bailey M.E."/>
            <person name="Deus L.M."/>
            <person name="Earl A.S."/>
            <person name="Gibby P.D."/>
            <person name="Hartmann K.A."/>
            <person name="Liu J.E."/>
            <person name="Manci A.M."/>
            <person name="Nielsen D.A."/>
            <person name="Solomon M.B."/>
            <person name="Breakwell D.P."/>
            <person name="Burnett S.H."/>
            <person name="Grose J.H."/>
        </authorList>
    </citation>
    <scope>NUCLEOTIDE SEQUENCE [LARGE SCALE GENOMIC DNA]</scope>
    <source>
        <strain evidence="2 3">CECT 7799</strain>
    </source>
</reference>
<organism evidence="2 3">
    <name type="scientific">Jannaschia seosinensis</name>
    <dbReference type="NCBI Taxonomy" id="313367"/>
    <lineage>
        <taxon>Bacteria</taxon>
        <taxon>Pseudomonadati</taxon>
        <taxon>Pseudomonadota</taxon>
        <taxon>Alphaproteobacteria</taxon>
        <taxon>Rhodobacterales</taxon>
        <taxon>Roseobacteraceae</taxon>
        <taxon>Jannaschia</taxon>
    </lineage>
</organism>
<evidence type="ECO:0000313" key="2">
    <source>
        <dbReference type="EMBL" id="CUH39749.1"/>
    </source>
</evidence>
<dbReference type="STRING" id="313367.JSE7799_02477"/>